<reference evidence="2" key="1">
    <citation type="submission" date="2016-10" db="EMBL/GenBank/DDBJ databases">
        <authorList>
            <person name="Benchimol M."/>
            <person name="Almeida L.G."/>
            <person name="Vasconcelos A.T."/>
            <person name="Perreira-Neves A."/>
            <person name="Rosa I.A."/>
            <person name="Tasca T."/>
            <person name="Bogo M.R."/>
            <person name="de Souza W."/>
        </authorList>
    </citation>
    <scope>NUCLEOTIDE SEQUENCE [LARGE SCALE GENOMIC DNA]</scope>
    <source>
        <strain evidence="2">K</strain>
    </source>
</reference>
<dbReference type="GeneID" id="94836692"/>
<dbReference type="RefSeq" id="XP_068362720.1">
    <property type="nucleotide sequence ID" value="XM_068501988.1"/>
</dbReference>
<dbReference type="NCBIfam" id="TIGR00231">
    <property type="entry name" value="small_GTP"/>
    <property type="match status" value="1"/>
</dbReference>
<dbReference type="Gene3D" id="3.40.50.300">
    <property type="entry name" value="P-loop containing nucleotide triphosphate hydrolases"/>
    <property type="match status" value="1"/>
</dbReference>
<dbReference type="PRINTS" id="PR00449">
    <property type="entry name" value="RASTRNSFRMNG"/>
</dbReference>
<dbReference type="InterPro" id="IPR001806">
    <property type="entry name" value="Small_GTPase"/>
</dbReference>
<dbReference type="InterPro" id="IPR027417">
    <property type="entry name" value="P-loop_NTPase"/>
</dbReference>
<dbReference type="EMBL" id="MLAK01000635">
    <property type="protein sequence ID" value="OHT09584.1"/>
    <property type="molecule type" value="Genomic_DNA"/>
</dbReference>
<sequence>MTQEVGDPDYRLKVVVIGAAGSGKTAMVDQLLTGKYNEVTKTTVGVDYRPYKVNISQNIIQLELWDTAGQETYKSVAKSYFRDAVGCVLVFDLTSQASFNELQFWLTQFRQLANPNAVILLVGNKLDLVEKREISADTAEQFAKDNLLTYLETSAVTSHNIKESFDRVARAMFDNIRMGKITIAGKNQNNSVPHESKEPSIIDITGEMTKHSAECAC</sequence>
<organism evidence="2 3">
    <name type="scientific">Tritrichomonas foetus</name>
    <dbReference type="NCBI Taxonomy" id="1144522"/>
    <lineage>
        <taxon>Eukaryota</taxon>
        <taxon>Metamonada</taxon>
        <taxon>Parabasalia</taxon>
        <taxon>Tritrichomonadida</taxon>
        <taxon>Tritrichomonadidae</taxon>
        <taxon>Tritrichomonas</taxon>
    </lineage>
</organism>
<comment type="caution">
    <text evidence="2">The sequence shown here is derived from an EMBL/GenBank/DDBJ whole genome shotgun (WGS) entry which is preliminary data.</text>
</comment>
<dbReference type="Proteomes" id="UP000179807">
    <property type="component" value="Unassembled WGS sequence"/>
</dbReference>
<dbReference type="GO" id="GO:0003924">
    <property type="term" value="F:GTPase activity"/>
    <property type="evidence" value="ECO:0007669"/>
    <property type="project" value="InterPro"/>
</dbReference>
<dbReference type="SUPFAM" id="SSF52540">
    <property type="entry name" value="P-loop containing nucleoside triphosphate hydrolases"/>
    <property type="match status" value="1"/>
</dbReference>
<dbReference type="PROSITE" id="PS51419">
    <property type="entry name" value="RAB"/>
    <property type="match status" value="1"/>
</dbReference>
<dbReference type="FunFam" id="3.40.50.300:FF:002456">
    <property type="entry name" value="Small GTP-binding protein, putative"/>
    <property type="match status" value="1"/>
</dbReference>
<keyword evidence="3" id="KW-1185">Reference proteome</keyword>
<evidence type="ECO:0000313" key="3">
    <source>
        <dbReference type="Proteomes" id="UP000179807"/>
    </source>
</evidence>
<dbReference type="GO" id="GO:0005525">
    <property type="term" value="F:GTP binding"/>
    <property type="evidence" value="ECO:0007669"/>
    <property type="project" value="InterPro"/>
</dbReference>
<dbReference type="SMART" id="SM00176">
    <property type="entry name" value="RAN"/>
    <property type="match status" value="1"/>
</dbReference>
<comment type="similarity">
    <text evidence="1">Belongs to the small GTPase superfamily. Rab family.</text>
</comment>
<dbReference type="OrthoDB" id="9989112at2759"/>
<dbReference type="Pfam" id="PF00071">
    <property type="entry name" value="Ras"/>
    <property type="match status" value="1"/>
</dbReference>
<dbReference type="PROSITE" id="PS51421">
    <property type="entry name" value="RAS"/>
    <property type="match status" value="1"/>
</dbReference>
<dbReference type="InterPro" id="IPR005225">
    <property type="entry name" value="Small_GTP-bd"/>
</dbReference>
<dbReference type="AlphaFoldDB" id="A0A1J4KF77"/>
<dbReference type="InterPro" id="IPR050209">
    <property type="entry name" value="Rab_GTPases_membrane_traffic"/>
</dbReference>
<dbReference type="PROSITE" id="PS51420">
    <property type="entry name" value="RHO"/>
    <property type="match status" value="1"/>
</dbReference>
<proteinExistence type="inferred from homology"/>
<evidence type="ECO:0000313" key="2">
    <source>
        <dbReference type="EMBL" id="OHT09584.1"/>
    </source>
</evidence>
<dbReference type="SMART" id="SM00174">
    <property type="entry name" value="RHO"/>
    <property type="match status" value="1"/>
</dbReference>
<accession>A0A1J4KF77</accession>
<dbReference type="SMART" id="SM00175">
    <property type="entry name" value="RAB"/>
    <property type="match status" value="1"/>
</dbReference>
<gene>
    <name evidence="2" type="ORF">TRFO_21467</name>
</gene>
<name>A0A1J4KF77_9EUKA</name>
<dbReference type="SMART" id="SM00173">
    <property type="entry name" value="RAS"/>
    <property type="match status" value="1"/>
</dbReference>
<evidence type="ECO:0000256" key="1">
    <source>
        <dbReference type="ARBA" id="ARBA00006270"/>
    </source>
</evidence>
<dbReference type="PANTHER" id="PTHR47979">
    <property type="entry name" value="DRAB11-RELATED"/>
    <property type="match status" value="1"/>
</dbReference>
<protein>
    <submittedName>
        <fullName evidence="2">Ras family protein</fullName>
    </submittedName>
</protein>
<dbReference type="VEuPathDB" id="TrichDB:TRFO_21467"/>
<dbReference type="CDD" id="cd00154">
    <property type="entry name" value="Rab"/>
    <property type="match status" value="1"/>
</dbReference>